<gene>
    <name evidence="1" type="ORF">P799_10840</name>
</gene>
<name>W7S5E4_LYSSH</name>
<dbReference type="AlphaFoldDB" id="W7S5E4"/>
<dbReference type="HOGENOM" id="CLU_2936136_0_0_9"/>
<organism evidence="1 2">
    <name type="scientific">Lysinibacillus sphaericus CBAM5</name>
    <dbReference type="NCBI Taxonomy" id="1400869"/>
    <lineage>
        <taxon>Bacteria</taxon>
        <taxon>Bacillati</taxon>
        <taxon>Bacillota</taxon>
        <taxon>Bacilli</taxon>
        <taxon>Bacillales</taxon>
        <taxon>Bacillaceae</taxon>
        <taxon>Lysinibacillus</taxon>
    </lineage>
</organism>
<reference evidence="1 2" key="1">
    <citation type="journal article" date="2015" name="Stand. Genomic Sci.">
        <title>Genome sequence and description of the mosquitocidal and heavy metal tolerant strain Lysinibacillus sphaericus CBAM5.</title>
        <authorList>
            <person name="Pena-Montenegro T.D."/>
            <person name="Lozano L."/>
            <person name="Dussan J."/>
        </authorList>
    </citation>
    <scope>NUCLEOTIDE SEQUENCE [LARGE SCALE GENOMIC DNA]</scope>
    <source>
        <strain evidence="1">CBAM5</strain>
    </source>
</reference>
<dbReference type="EMBL" id="AYKQ01000009">
    <property type="protein sequence ID" value="EWH33436.1"/>
    <property type="molecule type" value="Genomic_DNA"/>
</dbReference>
<evidence type="ECO:0000313" key="1">
    <source>
        <dbReference type="EMBL" id="EWH33436.1"/>
    </source>
</evidence>
<comment type="caution">
    <text evidence="1">The sequence shown here is derived from an EMBL/GenBank/DDBJ whole genome shotgun (WGS) entry which is preliminary data.</text>
</comment>
<sequence>MNYDNRTSKSKLEILWEDEKTSVCEANTFYDSDNGLELDDDNYEEYDVAIVKDVLNDFQN</sequence>
<protein>
    <submittedName>
        <fullName evidence="1">Uncharacterized protein</fullName>
    </submittedName>
</protein>
<dbReference type="Proteomes" id="UP000023555">
    <property type="component" value="Unassembled WGS sequence"/>
</dbReference>
<accession>W7S5E4</accession>
<evidence type="ECO:0000313" key="2">
    <source>
        <dbReference type="Proteomes" id="UP000023555"/>
    </source>
</evidence>
<dbReference type="RefSeq" id="WP_239075069.1">
    <property type="nucleotide sequence ID" value="NZ_KK037167.1"/>
</dbReference>
<proteinExistence type="predicted"/>